<feature type="domain" description="G-protein coupled receptors family 1 profile" evidence="9">
    <location>
        <begin position="35"/>
        <end position="305"/>
    </location>
</feature>
<reference evidence="10" key="1">
    <citation type="submission" date="2021-02" db="EMBL/GenBank/DDBJ databases">
        <authorList>
            <person name="Nowell W R."/>
        </authorList>
    </citation>
    <scope>NUCLEOTIDE SEQUENCE</scope>
</reference>
<evidence type="ECO:0000313" key="12">
    <source>
        <dbReference type="Proteomes" id="UP000663829"/>
    </source>
</evidence>
<evidence type="ECO:0000256" key="7">
    <source>
        <dbReference type="ARBA" id="ARBA00023224"/>
    </source>
</evidence>
<evidence type="ECO:0000256" key="8">
    <source>
        <dbReference type="SAM" id="Phobius"/>
    </source>
</evidence>
<proteinExistence type="predicted"/>
<evidence type="ECO:0000256" key="2">
    <source>
        <dbReference type="ARBA" id="ARBA00022692"/>
    </source>
</evidence>
<keyword evidence="4" id="KW-0297">G-protein coupled receptor</keyword>
<dbReference type="PANTHER" id="PTHR24243:SF233">
    <property type="entry name" value="THYROTROPIN-RELEASING HORMONE RECEPTOR"/>
    <property type="match status" value="1"/>
</dbReference>
<keyword evidence="2 8" id="KW-0812">Transmembrane</keyword>
<keyword evidence="12" id="KW-1185">Reference proteome</keyword>
<dbReference type="PANTHER" id="PTHR24243">
    <property type="entry name" value="G-PROTEIN COUPLED RECEPTOR"/>
    <property type="match status" value="1"/>
</dbReference>
<keyword evidence="7" id="KW-0807">Transducer</keyword>
<dbReference type="Proteomes" id="UP000663829">
    <property type="component" value="Unassembled WGS sequence"/>
</dbReference>
<gene>
    <name evidence="10" type="ORF">GPM918_LOCUS17661</name>
    <name evidence="11" type="ORF">SRO942_LOCUS17658</name>
</gene>
<comment type="caution">
    <text evidence="10">The sequence shown here is derived from an EMBL/GenBank/DDBJ whole genome shotgun (WGS) entry which is preliminary data.</text>
</comment>
<protein>
    <recommendedName>
        <fullName evidence="9">G-protein coupled receptors family 1 profile domain-containing protein</fullName>
    </recommendedName>
</protein>
<dbReference type="AlphaFoldDB" id="A0A814MGV9"/>
<feature type="transmembrane region" description="Helical" evidence="8">
    <location>
        <begin position="241"/>
        <end position="265"/>
    </location>
</feature>
<organism evidence="10 12">
    <name type="scientific">Didymodactylos carnosus</name>
    <dbReference type="NCBI Taxonomy" id="1234261"/>
    <lineage>
        <taxon>Eukaryota</taxon>
        <taxon>Metazoa</taxon>
        <taxon>Spiralia</taxon>
        <taxon>Gnathifera</taxon>
        <taxon>Rotifera</taxon>
        <taxon>Eurotatoria</taxon>
        <taxon>Bdelloidea</taxon>
        <taxon>Philodinida</taxon>
        <taxon>Philodinidae</taxon>
        <taxon>Didymodactylos</taxon>
    </lineage>
</organism>
<accession>A0A814MGV9</accession>
<comment type="subcellular location">
    <subcellularLocation>
        <location evidence="1">Membrane</location>
        <topology evidence="1">Multi-pass membrane protein</topology>
    </subcellularLocation>
</comment>
<dbReference type="InterPro" id="IPR000276">
    <property type="entry name" value="GPCR_Rhodpsn"/>
</dbReference>
<dbReference type="EMBL" id="CAJOBC010004914">
    <property type="protein sequence ID" value="CAF3844953.1"/>
    <property type="molecule type" value="Genomic_DNA"/>
</dbReference>
<dbReference type="GO" id="GO:0004930">
    <property type="term" value="F:G protein-coupled receptor activity"/>
    <property type="evidence" value="ECO:0007669"/>
    <property type="project" value="UniProtKB-KW"/>
</dbReference>
<feature type="transmembrane region" description="Helical" evidence="8">
    <location>
        <begin position="285"/>
        <end position="307"/>
    </location>
</feature>
<evidence type="ECO:0000256" key="4">
    <source>
        <dbReference type="ARBA" id="ARBA00023040"/>
    </source>
</evidence>
<feature type="transmembrane region" description="Helical" evidence="8">
    <location>
        <begin position="56"/>
        <end position="77"/>
    </location>
</feature>
<dbReference type="GO" id="GO:0005886">
    <property type="term" value="C:plasma membrane"/>
    <property type="evidence" value="ECO:0007669"/>
    <property type="project" value="TreeGrafter"/>
</dbReference>
<dbReference type="Proteomes" id="UP000681722">
    <property type="component" value="Unassembled WGS sequence"/>
</dbReference>
<dbReference type="PROSITE" id="PS50262">
    <property type="entry name" value="G_PROTEIN_RECEP_F1_2"/>
    <property type="match status" value="1"/>
</dbReference>
<keyword evidence="3 8" id="KW-1133">Transmembrane helix</keyword>
<dbReference type="EMBL" id="CAJNOQ010004914">
    <property type="protein sequence ID" value="CAF1078796.1"/>
    <property type="molecule type" value="Genomic_DNA"/>
</dbReference>
<feature type="transmembrane region" description="Helical" evidence="8">
    <location>
        <begin position="136"/>
        <end position="159"/>
    </location>
</feature>
<feature type="transmembrane region" description="Helical" evidence="8">
    <location>
        <begin position="23"/>
        <end position="44"/>
    </location>
</feature>
<keyword evidence="6" id="KW-0675">Receptor</keyword>
<evidence type="ECO:0000259" key="9">
    <source>
        <dbReference type="PROSITE" id="PS50262"/>
    </source>
</evidence>
<evidence type="ECO:0000256" key="3">
    <source>
        <dbReference type="ARBA" id="ARBA00022989"/>
    </source>
</evidence>
<evidence type="ECO:0000313" key="11">
    <source>
        <dbReference type="EMBL" id="CAF3844953.1"/>
    </source>
</evidence>
<feature type="transmembrane region" description="Helical" evidence="8">
    <location>
        <begin position="97"/>
        <end position="116"/>
    </location>
</feature>
<dbReference type="Pfam" id="PF00001">
    <property type="entry name" value="7tm_1"/>
    <property type="match status" value="1"/>
</dbReference>
<dbReference type="Gene3D" id="1.20.1070.10">
    <property type="entry name" value="Rhodopsin 7-helix transmembrane proteins"/>
    <property type="match status" value="1"/>
</dbReference>
<name>A0A814MGV9_9BILA</name>
<evidence type="ECO:0000256" key="1">
    <source>
        <dbReference type="ARBA" id="ARBA00004141"/>
    </source>
</evidence>
<sequence length="373" mass="42764">MSSPLAIGIINILNSIQQQSARYGFSLMIVFGNIGCVFNCLILLRKTYRQNPCSLYILTSSCTNLIFINLVIVSRLLAVGYNYDLTIYSTFYCKFRAYIAFATSLLSRTYIVLACADRYCSSSSKARRRAFSNIKVARYLIPSLALFWLLSSIHVYFYWNIVIGTGNKYTCTTATSIYTVFYAFYNALLSGVLIPTLMIIFGVLTLQNIKQINRRIHNITANISRTINAQQQRRGIADNQLTVMLLVQLLFYVISCLPFPIYLLYNAFTINNQQKSTVQNAIESFISYLTIFLLYLNFCSTFYVYTLSGKSFRKEFKHILMMVVVYFGIIKRSEQQQRSFKLTHGPQRIRPINKTVETITVAPVPPSLMNKIH</sequence>
<dbReference type="OrthoDB" id="10003812at2759"/>
<dbReference type="SUPFAM" id="SSF81321">
    <property type="entry name" value="Family A G protein-coupled receptor-like"/>
    <property type="match status" value="1"/>
</dbReference>
<feature type="transmembrane region" description="Helical" evidence="8">
    <location>
        <begin position="179"/>
        <end position="206"/>
    </location>
</feature>
<evidence type="ECO:0000313" key="10">
    <source>
        <dbReference type="EMBL" id="CAF1078796.1"/>
    </source>
</evidence>
<evidence type="ECO:0000256" key="5">
    <source>
        <dbReference type="ARBA" id="ARBA00023136"/>
    </source>
</evidence>
<evidence type="ECO:0000256" key="6">
    <source>
        <dbReference type="ARBA" id="ARBA00023170"/>
    </source>
</evidence>
<dbReference type="InterPro" id="IPR017452">
    <property type="entry name" value="GPCR_Rhodpsn_7TM"/>
</dbReference>
<keyword evidence="5 8" id="KW-0472">Membrane</keyword>